<dbReference type="Pfam" id="PF03454">
    <property type="entry name" value="MoeA_C"/>
    <property type="match status" value="1"/>
</dbReference>
<dbReference type="InterPro" id="IPR036425">
    <property type="entry name" value="MoaB/Mog-like_dom_sf"/>
</dbReference>
<dbReference type="SUPFAM" id="SSF63867">
    <property type="entry name" value="MoeA C-terminal domain-like"/>
    <property type="match status" value="1"/>
</dbReference>
<dbReference type="GO" id="GO:0005829">
    <property type="term" value="C:cytosol"/>
    <property type="evidence" value="ECO:0007669"/>
    <property type="project" value="TreeGrafter"/>
</dbReference>
<dbReference type="NCBIfam" id="TIGR00177">
    <property type="entry name" value="molyb_syn"/>
    <property type="match status" value="1"/>
</dbReference>
<evidence type="ECO:0000256" key="8">
    <source>
        <dbReference type="ARBA" id="ARBA00022842"/>
    </source>
</evidence>
<dbReference type="Gene3D" id="3.90.105.10">
    <property type="entry name" value="Molybdopterin biosynthesis moea protein, domain 2"/>
    <property type="match status" value="1"/>
</dbReference>
<comment type="similarity">
    <text evidence="4">In the C-terminal section; belongs to the MoeA family.</text>
</comment>
<evidence type="ECO:0000256" key="7">
    <source>
        <dbReference type="ARBA" id="ARBA00022723"/>
    </source>
</evidence>
<dbReference type="NCBIfam" id="NF045515">
    <property type="entry name" value="Glp_gephyrin"/>
    <property type="match status" value="1"/>
</dbReference>
<dbReference type="UniPathway" id="UPA00344"/>
<gene>
    <name evidence="13" type="primary">CNX1</name>
    <name evidence="13" type="ORF">SNEC2469_LOCUS32578</name>
</gene>
<dbReference type="InterPro" id="IPR005111">
    <property type="entry name" value="MoeA_C_domain_IV"/>
</dbReference>
<dbReference type="EMBL" id="CAJNJA010082808">
    <property type="protein sequence ID" value="CAE7933396.1"/>
    <property type="molecule type" value="Genomic_DNA"/>
</dbReference>
<keyword evidence="6 11" id="KW-0808">Transferase</keyword>
<dbReference type="Proteomes" id="UP000601435">
    <property type="component" value="Unassembled WGS sequence"/>
</dbReference>
<protein>
    <submittedName>
        <fullName evidence="13">CNX1 protein</fullName>
    </submittedName>
</protein>
<dbReference type="OrthoDB" id="4349954at2759"/>
<dbReference type="AlphaFoldDB" id="A0A813C2U1"/>
<evidence type="ECO:0000313" key="14">
    <source>
        <dbReference type="Proteomes" id="UP000601435"/>
    </source>
</evidence>
<dbReference type="Gene3D" id="2.170.190.11">
    <property type="entry name" value="Molybdopterin biosynthesis moea protein, domain 3"/>
    <property type="match status" value="1"/>
</dbReference>
<evidence type="ECO:0000256" key="6">
    <source>
        <dbReference type="ARBA" id="ARBA00022679"/>
    </source>
</evidence>
<dbReference type="InterPro" id="IPR001453">
    <property type="entry name" value="MoaB/Mog_dom"/>
</dbReference>
<dbReference type="SUPFAM" id="SSF53218">
    <property type="entry name" value="Molybdenum cofactor biosynthesis proteins"/>
    <property type="match status" value="2"/>
</dbReference>
<comment type="similarity">
    <text evidence="11">Belongs to the MoeA family.</text>
</comment>
<comment type="similarity">
    <text evidence="3">In the N-terminal section; belongs to the MoaB/Mog family.</text>
</comment>
<evidence type="ECO:0000256" key="3">
    <source>
        <dbReference type="ARBA" id="ARBA00007589"/>
    </source>
</evidence>
<evidence type="ECO:0000256" key="2">
    <source>
        <dbReference type="ARBA" id="ARBA00005046"/>
    </source>
</evidence>
<dbReference type="FunFam" id="3.40.980.10:FF:000004">
    <property type="entry name" value="Molybdopterin molybdenumtransferase"/>
    <property type="match status" value="1"/>
</dbReference>
<evidence type="ECO:0000313" key="13">
    <source>
        <dbReference type="EMBL" id="CAE7933396.1"/>
    </source>
</evidence>
<evidence type="ECO:0000259" key="12">
    <source>
        <dbReference type="SMART" id="SM00852"/>
    </source>
</evidence>
<dbReference type="InterPro" id="IPR005110">
    <property type="entry name" value="MoeA_linker/N"/>
</dbReference>
<name>A0A813C2U1_9DINO</name>
<dbReference type="FunFam" id="2.170.190.11:FF:000001">
    <property type="entry name" value="Molybdopterin molybdenumtransferase"/>
    <property type="match status" value="1"/>
</dbReference>
<dbReference type="Pfam" id="PF03453">
    <property type="entry name" value="MoeA_N"/>
    <property type="match status" value="1"/>
</dbReference>
<sequence length="618" mass="65320">MSGHAPYPGKSPYSMLSVDECVGMVTSKVLGPLETQTVQLNAALGRILAKDAVAVEAIPAFPASIMDGFAMRSKDAPGKYPVDELAGTTAGADSRGPLREDHIRYITTGAPVPAGADTVVKVEDTHQLVDADGKLEIEVLCSSKPGANIRAVGSDTKQGEVILRKCCRIGAAEIGVLAALGLASVEVFREPRVAIISTGDELVDVGAAGTLDRSRGQIVDCNRPLLCALARELGVEALDMGFVTDDLPKLRATLVSAFQQADVVISSGGVSRGSKDFIKELLSEMGEVHFGEMCMKPGKPSTFATVAGHGAQRKLFFGLPGNPVSCFVTFKLLAAPALERLRGLPQDTPIYPRVDAELADPVDMDPVRPEYHRARARWEAGRIVAESTGFQRSSRIASIADANCLLEIPKDKGTLPKGTVVKALLLPHGSRSLVPSPEGFPGGRIRAQPAKPPPATTVEAGQPLQPRPLRVGLLTIGRDASNDQAFSDLLTVLSSCEIVEKEEYSVEEKSSHFLADLLETWSRKSCQLILVLADLGLGEVDAAVVQAVREGLKEAPGVADAVARTGLALSPLAMLSPVVAGTQHDTLIVMLPSSWAPSCTAMLCKMVAALAEDLRTQL</sequence>
<dbReference type="SMART" id="SM00852">
    <property type="entry name" value="MoCF_biosynth"/>
    <property type="match status" value="1"/>
</dbReference>
<proteinExistence type="inferred from homology"/>
<evidence type="ECO:0000256" key="1">
    <source>
        <dbReference type="ARBA" id="ARBA00001946"/>
    </source>
</evidence>
<evidence type="ECO:0000256" key="11">
    <source>
        <dbReference type="RuleBase" id="RU365090"/>
    </source>
</evidence>
<dbReference type="InterPro" id="IPR038987">
    <property type="entry name" value="MoeA-like"/>
</dbReference>
<dbReference type="InterPro" id="IPR036688">
    <property type="entry name" value="MoeA_C_domain_IV_sf"/>
</dbReference>
<dbReference type="SUPFAM" id="SSF63882">
    <property type="entry name" value="MoeA N-terminal region -like"/>
    <property type="match status" value="1"/>
</dbReference>
<dbReference type="CDD" id="cd00887">
    <property type="entry name" value="MoeA"/>
    <property type="match status" value="1"/>
</dbReference>
<comment type="catalytic activity">
    <reaction evidence="10">
        <text>adenylyl-molybdopterin + molybdate = Mo-molybdopterin + AMP + H(+)</text>
        <dbReference type="Rhea" id="RHEA:35047"/>
        <dbReference type="ChEBI" id="CHEBI:15378"/>
        <dbReference type="ChEBI" id="CHEBI:36264"/>
        <dbReference type="ChEBI" id="CHEBI:62727"/>
        <dbReference type="ChEBI" id="CHEBI:71302"/>
        <dbReference type="ChEBI" id="CHEBI:456215"/>
        <dbReference type="EC" id="2.10.1.1"/>
    </reaction>
</comment>
<dbReference type="PANTHER" id="PTHR10192:SF5">
    <property type="entry name" value="GEPHYRIN"/>
    <property type="match status" value="1"/>
</dbReference>
<dbReference type="GO" id="GO:0006777">
    <property type="term" value="P:Mo-molybdopterin cofactor biosynthetic process"/>
    <property type="evidence" value="ECO:0007669"/>
    <property type="project" value="UniProtKB-UniRule"/>
</dbReference>
<comment type="cofactor">
    <cofactor evidence="1 11">
        <name>Mg(2+)</name>
        <dbReference type="ChEBI" id="CHEBI:18420"/>
    </cofactor>
</comment>
<dbReference type="GO" id="GO:0061598">
    <property type="term" value="F:molybdopterin adenylyltransferase activity"/>
    <property type="evidence" value="ECO:0007669"/>
    <property type="project" value="UniProtKB-UniRule"/>
</dbReference>
<keyword evidence="8 11" id="KW-0460">Magnesium</keyword>
<keyword evidence="7 11" id="KW-0479">Metal-binding</keyword>
<comment type="caution">
    <text evidence="13">The sequence shown here is derived from an EMBL/GenBank/DDBJ whole genome shotgun (WGS) entry which is preliminary data.</text>
</comment>
<dbReference type="Gene3D" id="3.40.980.10">
    <property type="entry name" value="MoaB/Mog-like domain"/>
    <property type="match status" value="2"/>
</dbReference>
<keyword evidence="14" id="KW-1185">Reference proteome</keyword>
<organism evidence="13 14">
    <name type="scientific">Symbiodinium necroappetens</name>
    <dbReference type="NCBI Taxonomy" id="1628268"/>
    <lineage>
        <taxon>Eukaryota</taxon>
        <taxon>Sar</taxon>
        <taxon>Alveolata</taxon>
        <taxon>Dinophyceae</taxon>
        <taxon>Suessiales</taxon>
        <taxon>Symbiodiniaceae</taxon>
        <taxon>Symbiodinium</taxon>
    </lineage>
</organism>
<dbReference type="Gene3D" id="2.40.340.10">
    <property type="entry name" value="MoeA, C-terminal, domain IV"/>
    <property type="match status" value="1"/>
</dbReference>
<comment type="pathway">
    <text evidence="2 11">Cofactor biosynthesis; molybdopterin biosynthesis.</text>
</comment>
<evidence type="ECO:0000256" key="10">
    <source>
        <dbReference type="ARBA" id="ARBA00047317"/>
    </source>
</evidence>
<accession>A0A813C2U1</accession>
<comment type="catalytic activity">
    <reaction evidence="11">
        <text>molybdopterin + ATP + H(+) = adenylyl-molybdopterin + diphosphate</text>
        <dbReference type="Rhea" id="RHEA:31331"/>
        <dbReference type="ChEBI" id="CHEBI:15378"/>
        <dbReference type="ChEBI" id="CHEBI:30616"/>
        <dbReference type="ChEBI" id="CHEBI:33019"/>
        <dbReference type="ChEBI" id="CHEBI:58698"/>
        <dbReference type="ChEBI" id="CHEBI:62727"/>
    </reaction>
</comment>
<dbReference type="GO" id="GO:0046872">
    <property type="term" value="F:metal ion binding"/>
    <property type="evidence" value="ECO:0007669"/>
    <property type="project" value="UniProtKB-UniRule"/>
</dbReference>
<feature type="domain" description="MoaB/Mog" evidence="12">
    <location>
        <begin position="194"/>
        <end position="340"/>
    </location>
</feature>
<evidence type="ECO:0000256" key="4">
    <source>
        <dbReference type="ARBA" id="ARBA00008339"/>
    </source>
</evidence>
<evidence type="ECO:0000256" key="5">
    <source>
        <dbReference type="ARBA" id="ARBA00022505"/>
    </source>
</evidence>
<dbReference type="GO" id="GO:0061599">
    <property type="term" value="F:molybdopterin molybdotransferase activity"/>
    <property type="evidence" value="ECO:0007669"/>
    <property type="project" value="UniProtKB-UniRule"/>
</dbReference>
<keyword evidence="5 11" id="KW-0500">Molybdenum</keyword>
<comment type="function">
    <text evidence="11">Catalyzes two steps in the biosynthesis of the molybdenum cofactor. In the first step, molybdopterin is adenylated. Subsequently, molybdate is inserted into adenylated molybdopterin and AMP is released.</text>
</comment>
<dbReference type="GO" id="GO:0005524">
    <property type="term" value="F:ATP binding"/>
    <property type="evidence" value="ECO:0007669"/>
    <property type="project" value="UniProtKB-UniRule"/>
</dbReference>
<dbReference type="PANTHER" id="PTHR10192">
    <property type="entry name" value="MOLYBDOPTERIN BIOSYNTHESIS PROTEIN"/>
    <property type="match status" value="1"/>
</dbReference>
<reference evidence="13" key="1">
    <citation type="submission" date="2021-02" db="EMBL/GenBank/DDBJ databases">
        <authorList>
            <person name="Dougan E. K."/>
            <person name="Rhodes N."/>
            <person name="Thang M."/>
            <person name="Chan C."/>
        </authorList>
    </citation>
    <scope>NUCLEOTIDE SEQUENCE</scope>
</reference>
<dbReference type="InterPro" id="IPR036135">
    <property type="entry name" value="MoeA_linker/N_sf"/>
</dbReference>
<keyword evidence="9 11" id="KW-0501">Molybdenum cofactor biosynthesis</keyword>
<dbReference type="Pfam" id="PF00994">
    <property type="entry name" value="MoCF_biosynth"/>
    <property type="match status" value="1"/>
</dbReference>
<evidence type="ECO:0000256" key="9">
    <source>
        <dbReference type="ARBA" id="ARBA00023150"/>
    </source>
</evidence>